<accession>A0A427B3M5</accession>
<evidence type="ECO:0000256" key="1">
    <source>
        <dbReference type="SAM" id="MobiDB-lite"/>
    </source>
</evidence>
<proteinExistence type="predicted"/>
<sequence>MASEEAIDAKLEVFVNHMEEKMRSLFVEFSIDRLSNPRKSQYGETSDPQDDHQEHGHITSDLNNPHMKVDFPRWEEGDPIGWISRAEHYFRFYRTVNATRLEIRGEVKARQQYTLMATISFARIQEEQLNHEVRRTRVAP</sequence>
<comment type="caution">
    <text evidence="2">The sequence shown here is derived from an EMBL/GenBank/DDBJ whole genome shotgun (WGS) entry which is preliminary data.</text>
</comment>
<name>A0A427B3M5_ENSVE</name>
<feature type="region of interest" description="Disordered" evidence="1">
    <location>
        <begin position="37"/>
        <end position="65"/>
    </location>
</feature>
<dbReference type="Proteomes" id="UP000287651">
    <property type="component" value="Unassembled WGS sequence"/>
</dbReference>
<gene>
    <name evidence="2" type="ORF">B296_00000528</name>
</gene>
<organism evidence="2 3">
    <name type="scientific">Ensete ventricosum</name>
    <name type="common">Abyssinian banana</name>
    <name type="synonym">Musa ensete</name>
    <dbReference type="NCBI Taxonomy" id="4639"/>
    <lineage>
        <taxon>Eukaryota</taxon>
        <taxon>Viridiplantae</taxon>
        <taxon>Streptophyta</taxon>
        <taxon>Embryophyta</taxon>
        <taxon>Tracheophyta</taxon>
        <taxon>Spermatophyta</taxon>
        <taxon>Magnoliopsida</taxon>
        <taxon>Liliopsida</taxon>
        <taxon>Zingiberales</taxon>
        <taxon>Musaceae</taxon>
        <taxon>Ensete</taxon>
    </lineage>
</organism>
<dbReference type="EMBL" id="AMZH03000568">
    <property type="protein sequence ID" value="RRT83060.1"/>
    <property type="molecule type" value="Genomic_DNA"/>
</dbReference>
<dbReference type="AlphaFoldDB" id="A0A427B3M5"/>
<evidence type="ECO:0000313" key="3">
    <source>
        <dbReference type="Proteomes" id="UP000287651"/>
    </source>
</evidence>
<feature type="compositionally biased region" description="Polar residues" evidence="1">
    <location>
        <begin position="37"/>
        <end position="46"/>
    </location>
</feature>
<reference evidence="2 3" key="1">
    <citation type="journal article" date="2014" name="Agronomy (Basel)">
        <title>A Draft Genome Sequence for Ensete ventricosum, the Drought-Tolerant Tree Against Hunger.</title>
        <authorList>
            <person name="Harrison J."/>
            <person name="Moore K.A."/>
            <person name="Paszkiewicz K."/>
            <person name="Jones T."/>
            <person name="Grant M."/>
            <person name="Ambacheew D."/>
            <person name="Muzemil S."/>
            <person name="Studholme D.J."/>
        </authorList>
    </citation>
    <scope>NUCLEOTIDE SEQUENCE [LARGE SCALE GENOMIC DNA]</scope>
</reference>
<evidence type="ECO:0000313" key="2">
    <source>
        <dbReference type="EMBL" id="RRT83060.1"/>
    </source>
</evidence>
<feature type="compositionally biased region" description="Basic and acidic residues" evidence="1">
    <location>
        <begin position="49"/>
        <end position="58"/>
    </location>
</feature>
<protein>
    <submittedName>
        <fullName evidence="2">Uncharacterized protein</fullName>
    </submittedName>
</protein>